<protein>
    <submittedName>
        <fullName evidence="1">Uncharacterized protein</fullName>
    </submittedName>
</protein>
<name>A0ABT5UEQ8_9GAMM</name>
<reference evidence="1 2" key="1">
    <citation type="submission" date="2022-11" db="EMBL/GenBank/DDBJ databases">
        <title>Spartinivicinus poritis sp. nov., isolated from scleractinian coral Porites lutea.</title>
        <authorList>
            <person name="Zhang G."/>
            <person name="Cai L."/>
            <person name="Wei Q."/>
        </authorList>
    </citation>
    <scope>NUCLEOTIDE SEQUENCE [LARGE SCALE GENOMIC DNA]</scope>
    <source>
        <strain evidence="1 2">A2-2</strain>
    </source>
</reference>
<gene>
    <name evidence="1" type="ORF">ORQ98_18725</name>
</gene>
<organism evidence="1 2">
    <name type="scientific">Spartinivicinus poritis</name>
    <dbReference type="NCBI Taxonomy" id="2994640"/>
    <lineage>
        <taxon>Bacteria</taxon>
        <taxon>Pseudomonadati</taxon>
        <taxon>Pseudomonadota</taxon>
        <taxon>Gammaproteobacteria</taxon>
        <taxon>Oceanospirillales</taxon>
        <taxon>Zooshikellaceae</taxon>
        <taxon>Spartinivicinus</taxon>
    </lineage>
</organism>
<evidence type="ECO:0000313" key="1">
    <source>
        <dbReference type="EMBL" id="MDE1463992.1"/>
    </source>
</evidence>
<dbReference type="RefSeq" id="WP_274690324.1">
    <property type="nucleotide sequence ID" value="NZ_JAPMOU010000027.1"/>
</dbReference>
<accession>A0ABT5UEQ8</accession>
<proteinExistence type="predicted"/>
<dbReference type="Proteomes" id="UP001528823">
    <property type="component" value="Unassembled WGS sequence"/>
</dbReference>
<dbReference type="EMBL" id="JAPMOU010000027">
    <property type="protein sequence ID" value="MDE1463992.1"/>
    <property type="molecule type" value="Genomic_DNA"/>
</dbReference>
<comment type="caution">
    <text evidence="1">The sequence shown here is derived from an EMBL/GenBank/DDBJ whole genome shotgun (WGS) entry which is preliminary data.</text>
</comment>
<keyword evidence="2" id="KW-1185">Reference proteome</keyword>
<evidence type="ECO:0000313" key="2">
    <source>
        <dbReference type="Proteomes" id="UP001528823"/>
    </source>
</evidence>
<sequence length="85" mass="10146">MYLTRDNKLASKFSDNQSLPDQIILIKERYSQLLNDSFAKLPEQKMEYSLWSWLIVYEALQRILDYNLPANDFEGELKNVIDMRL</sequence>